<evidence type="ECO:0000256" key="2">
    <source>
        <dbReference type="ARBA" id="ARBA00022989"/>
    </source>
</evidence>
<dbReference type="SUPFAM" id="SSF90123">
    <property type="entry name" value="ABC transporter transmembrane region"/>
    <property type="match status" value="1"/>
</dbReference>
<evidence type="ECO:0000256" key="1">
    <source>
        <dbReference type="ARBA" id="ARBA00022692"/>
    </source>
</evidence>
<comment type="caution">
    <text evidence="5">The sequence shown here is derived from an EMBL/GenBank/DDBJ whole genome shotgun (WGS) entry which is preliminary data.</text>
</comment>
<feature type="transmembrane region" description="Helical" evidence="4">
    <location>
        <begin position="64"/>
        <end position="88"/>
    </location>
</feature>
<gene>
    <name evidence="5" type="primary">Wbm0410</name>
    <name evidence="5" type="ORF">TNCT_725481</name>
</gene>
<dbReference type="Gene3D" id="1.20.1560.10">
    <property type="entry name" value="ABC transporter type 1, transmembrane domain"/>
    <property type="match status" value="1"/>
</dbReference>
<name>A0A8X6ITF9_TRICU</name>
<dbReference type="EMBL" id="BMAO01032504">
    <property type="protein sequence ID" value="GFQ82785.1"/>
    <property type="molecule type" value="Genomic_DNA"/>
</dbReference>
<accession>A0A8X6ITF9</accession>
<evidence type="ECO:0000256" key="3">
    <source>
        <dbReference type="ARBA" id="ARBA00023136"/>
    </source>
</evidence>
<evidence type="ECO:0000313" key="6">
    <source>
        <dbReference type="Proteomes" id="UP000887116"/>
    </source>
</evidence>
<proteinExistence type="predicted"/>
<dbReference type="InterPro" id="IPR036640">
    <property type="entry name" value="ABC1_TM_sf"/>
</dbReference>
<feature type="transmembrane region" description="Helical" evidence="4">
    <location>
        <begin position="20"/>
        <end position="44"/>
    </location>
</feature>
<keyword evidence="1 4" id="KW-0812">Transmembrane</keyword>
<dbReference type="GO" id="GO:0016020">
    <property type="term" value="C:membrane"/>
    <property type="evidence" value="ECO:0007669"/>
    <property type="project" value="InterPro"/>
</dbReference>
<keyword evidence="2 4" id="KW-1133">Transmembrane helix</keyword>
<keyword evidence="3 4" id="KW-0472">Membrane</keyword>
<evidence type="ECO:0000313" key="5">
    <source>
        <dbReference type="EMBL" id="GFQ82785.1"/>
    </source>
</evidence>
<reference evidence="5" key="1">
    <citation type="submission" date="2020-07" db="EMBL/GenBank/DDBJ databases">
        <title>Multicomponent nature underlies the extraordinary mechanical properties of spider dragline silk.</title>
        <authorList>
            <person name="Kono N."/>
            <person name="Nakamura H."/>
            <person name="Mori M."/>
            <person name="Yoshida Y."/>
            <person name="Ohtoshi R."/>
            <person name="Malay A.D."/>
            <person name="Moran D.A.P."/>
            <person name="Tomita M."/>
            <person name="Numata K."/>
            <person name="Arakawa K."/>
        </authorList>
    </citation>
    <scope>NUCLEOTIDE SEQUENCE</scope>
</reference>
<sequence>MNDITTKQVISFILKMLRPFLLHIGIVLLTGLVWAIDISFNPYLIKVIIDRVSTSDADNLFRNIATPAIFYVLILLYLSVFKIVRLFFEIKMVPNLRKTSLNQVLSGY</sequence>
<organism evidence="5 6">
    <name type="scientific">Trichonephila clavata</name>
    <name type="common">Joro spider</name>
    <name type="synonym">Nephila clavata</name>
    <dbReference type="NCBI Taxonomy" id="2740835"/>
    <lineage>
        <taxon>Eukaryota</taxon>
        <taxon>Metazoa</taxon>
        <taxon>Ecdysozoa</taxon>
        <taxon>Arthropoda</taxon>
        <taxon>Chelicerata</taxon>
        <taxon>Arachnida</taxon>
        <taxon>Araneae</taxon>
        <taxon>Araneomorphae</taxon>
        <taxon>Entelegynae</taxon>
        <taxon>Araneoidea</taxon>
        <taxon>Nephilidae</taxon>
        <taxon>Trichonephila</taxon>
    </lineage>
</organism>
<evidence type="ECO:0000256" key="4">
    <source>
        <dbReference type="SAM" id="Phobius"/>
    </source>
</evidence>
<dbReference type="AlphaFoldDB" id="A0A8X6ITF9"/>
<dbReference type="Proteomes" id="UP000887116">
    <property type="component" value="Unassembled WGS sequence"/>
</dbReference>
<protein>
    <submittedName>
        <fullName evidence="5">Uncharacterized protein</fullName>
    </submittedName>
</protein>
<dbReference type="GO" id="GO:0005524">
    <property type="term" value="F:ATP binding"/>
    <property type="evidence" value="ECO:0007669"/>
    <property type="project" value="InterPro"/>
</dbReference>
<keyword evidence="6" id="KW-1185">Reference proteome</keyword>